<organism evidence="1 2">
    <name type="scientific">Triparma laevis f. inornata</name>
    <dbReference type="NCBI Taxonomy" id="1714386"/>
    <lineage>
        <taxon>Eukaryota</taxon>
        <taxon>Sar</taxon>
        <taxon>Stramenopiles</taxon>
        <taxon>Ochrophyta</taxon>
        <taxon>Bolidophyceae</taxon>
        <taxon>Parmales</taxon>
        <taxon>Triparmaceae</taxon>
        <taxon>Triparma</taxon>
    </lineage>
</organism>
<gene>
    <name evidence="1" type="ORF">TL16_g02200</name>
</gene>
<dbReference type="PANTHER" id="PTHR45661:SF3">
    <property type="entry name" value="IG-LIKE DOMAIN-CONTAINING PROTEIN"/>
    <property type="match status" value="1"/>
</dbReference>
<reference evidence="2" key="1">
    <citation type="journal article" date="2023" name="Commun. Biol.">
        <title>Genome analysis of Parmales, the sister group of diatoms, reveals the evolutionary specialization of diatoms from phago-mixotrophs to photoautotrophs.</title>
        <authorList>
            <person name="Ban H."/>
            <person name="Sato S."/>
            <person name="Yoshikawa S."/>
            <person name="Yamada K."/>
            <person name="Nakamura Y."/>
            <person name="Ichinomiya M."/>
            <person name="Sato N."/>
            <person name="Blanc-Mathieu R."/>
            <person name="Endo H."/>
            <person name="Kuwata A."/>
            <person name="Ogata H."/>
        </authorList>
    </citation>
    <scope>NUCLEOTIDE SEQUENCE [LARGE SCALE GENOMIC DNA]</scope>
</reference>
<dbReference type="InterPro" id="IPR053139">
    <property type="entry name" value="Surface_bspA-like"/>
</dbReference>
<evidence type="ECO:0000313" key="2">
    <source>
        <dbReference type="Proteomes" id="UP001162640"/>
    </source>
</evidence>
<proteinExistence type="predicted"/>
<accession>A0A9W7DWH4</accession>
<dbReference type="Proteomes" id="UP001162640">
    <property type="component" value="Unassembled WGS sequence"/>
</dbReference>
<dbReference type="InterPro" id="IPR026906">
    <property type="entry name" value="LRR_5"/>
</dbReference>
<protein>
    <submittedName>
        <fullName evidence="1">Uncharacterized protein</fullName>
    </submittedName>
</protein>
<sequence length="305" mass="33578">MSGKRGAKEEGEENEEGTLEALAAESLPISTNVSTAPLTWITKLRKPELRAELNDMSFKFEKKDNKSILVELLRLRLRCENGVLGGNNFLNTDDYCRLLVPFLPNDTPITIRLASKPWSRMADGFISGGVESGAIMVHGGKDISFDDAWKLVETRKLVTRAIFLLNITKVEEHGCMLANNLVVVDIPEGIESIGRSAFNYCSSLTTVSFPTTLTSIGESAFAECSILENVDLLHTNLQELGEQAFARCLELKFMTIPDSLQTLGPNVFNQCFKLAPSSIDASHWSNDATSEVVAHLRSKQLQNGP</sequence>
<dbReference type="EMBL" id="BLQM01000053">
    <property type="protein sequence ID" value="GMH56720.1"/>
    <property type="molecule type" value="Genomic_DNA"/>
</dbReference>
<dbReference type="Pfam" id="PF13306">
    <property type="entry name" value="LRR_5"/>
    <property type="match status" value="1"/>
</dbReference>
<evidence type="ECO:0000313" key="1">
    <source>
        <dbReference type="EMBL" id="GMH56720.1"/>
    </source>
</evidence>
<dbReference type="AlphaFoldDB" id="A0A9W7DWH4"/>
<dbReference type="SUPFAM" id="SSF52058">
    <property type="entry name" value="L domain-like"/>
    <property type="match status" value="1"/>
</dbReference>
<dbReference type="PANTHER" id="PTHR45661">
    <property type="entry name" value="SURFACE ANTIGEN"/>
    <property type="match status" value="1"/>
</dbReference>
<name>A0A9W7DWH4_9STRA</name>
<dbReference type="Gene3D" id="3.80.10.10">
    <property type="entry name" value="Ribonuclease Inhibitor"/>
    <property type="match status" value="1"/>
</dbReference>
<dbReference type="InterPro" id="IPR032675">
    <property type="entry name" value="LRR_dom_sf"/>
</dbReference>
<comment type="caution">
    <text evidence="1">The sequence shown here is derived from an EMBL/GenBank/DDBJ whole genome shotgun (WGS) entry which is preliminary data.</text>
</comment>